<dbReference type="PhylomeDB" id="Q1AV80"/>
<dbReference type="CDD" id="cd05936">
    <property type="entry name" value="FC-FACS_FadD_like"/>
    <property type="match status" value="1"/>
</dbReference>
<dbReference type="AlphaFoldDB" id="Q1AV80"/>
<evidence type="ECO:0000259" key="2">
    <source>
        <dbReference type="Pfam" id="PF13193"/>
    </source>
</evidence>
<dbReference type="STRING" id="266117.Rxyl_1738"/>
<dbReference type="Pfam" id="PF00501">
    <property type="entry name" value="AMP-binding"/>
    <property type="match status" value="1"/>
</dbReference>
<dbReference type="InterPro" id="IPR025110">
    <property type="entry name" value="AMP-bd_C"/>
</dbReference>
<keyword evidence="4" id="KW-1185">Reference proteome</keyword>
<organism evidence="3 4">
    <name type="scientific">Rubrobacter xylanophilus (strain DSM 9941 / JCM 11954 / NBRC 16129 / PRD-1)</name>
    <dbReference type="NCBI Taxonomy" id="266117"/>
    <lineage>
        <taxon>Bacteria</taxon>
        <taxon>Bacillati</taxon>
        <taxon>Actinomycetota</taxon>
        <taxon>Rubrobacteria</taxon>
        <taxon>Rubrobacterales</taxon>
        <taxon>Rubrobacteraceae</taxon>
        <taxon>Rubrobacter</taxon>
    </lineage>
</organism>
<dbReference type="InterPro" id="IPR050237">
    <property type="entry name" value="ATP-dep_AMP-bd_enzyme"/>
</dbReference>
<proteinExistence type="predicted"/>
<dbReference type="Pfam" id="PF13193">
    <property type="entry name" value="AMP-binding_C"/>
    <property type="match status" value="1"/>
</dbReference>
<dbReference type="PANTHER" id="PTHR43767:SF12">
    <property type="entry name" value="AMP-DEPENDENT SYNTHETASE AND LIGASE"/>
    <property type="match status" value="1"/>
</dbReference>
<feature type="domain" description="AMP-binding enzyme C-terminal" evidence="2">
    <location>
        <begin position="449"/>
        <end position="528"/>
    </location>
</feature>
<dbReference type="HOGENOM" id="CLU_000022_59_7_11"/>
<dbReference type="RefSeq" id="WP_011564715.1">
    <property type="nucleotide sequence ID" value="NC_008148.1"/>
</dbReference>
<dbReference type="Proteomes" id="UP000006637">
    <property type="component" value="Chromosome"/>
</dbReference>
<evidence type="ECO:0000259" key="1">
    <source>
        <dbReference type="Pfam" id="PF00501"/>
    </source>
</evidence>
<dbReference type="InterPro" id="IPR020845">
    <property type="entry name" value="AMP-binding_CS"/>
</dbReference>
<dbReference type="EMBL" id="CP000386">
    <property type="protein sequence ID" value="ABG04698.1"/>
    <property type="molecule type" value="Genomic_DNA"/>
</dbReference>
<sequence>MLREEKRPWLSVYGDRIRPRIIEESLPAFLEDAARRFSSHTALTMGEREISYRELLELSEGFAAALAGSGVCKGDRVGLMLPNCPEYVIGFFGTVRAGAAATQINPLYTGRELEHILSNSGTQTAVVHAATYAKVKEVQPRTPLRRVVCVGEPEGGLSGGDTTFEEFLRSAPGPPPEVKIDPEEDLASLQYTGGTTGVSKGAMLTHRNLLGGVQQTIDFLIEDPGDFPENGKVVAVAPLFHIFGMTMVLLFGLRHGWNLLLVPKFQPDEMMQLIKREQPIMLAGVATLYMALHSYPRMEDYGLDRVLLYTSGGASVPVGLMRSFKQKTGRDIWEGYGLSEGAPVSFNTYLRGPVPGSVGVPIPGTDVRVVDPETGEREMPVGEPGELVVKGPQVMKGYWNMPEETSLALRDGWLYTGDIVRMDEEGYLYIVDRKKDMINVSGYKVYPREVEEVIYSHPEVVEAVVVGSPDPYRGEVPKAFVVIRRRGGEGTSVSEEELIEHCRRELAPYKVPREVEFREELPKSAVGKLLRRVLAQEERSRGQEQGSAG</sequence>
<dbReference type="InterPro" id="IPR000873">
    <property type="entry name" value="AMP-dep_synth/lig_dom"/>
</dbReference>
<evidence type="ECO:0000313" key="4">
    <source>
        <dbReference type="Proteomes" id="UP000006637"/>
    </source>
</evidence>
<dbReference type="SUPFAM" id="SSF56801">
    <property type="entry name" value="Acetyl-CoA synthetase-like"/>
    <property type="match status" value="1"/>
</dbReference>
<dbReference type="InterPro" id="IPR045851">
    <property type="entry name" value="AMP-bd_C_sf"/>
</dbReference>
<dbReference type="PANTHER" id="PTHR43767">
    <property type="entry name" value="LONG-CHAIN-FATTY-ACID--COA LIGASE"/>
    <property type="match status" value="1"/>
</dbReference>
<dbReference type="Gene3D" id="3.40.50.12780">
    <property type="entry name" value="N-terminal domain of ligase-like"/>
    <property type="match status" value="1"/>
</dbReference>
<keyword evidence="3" id="KW-0436">Ligase</keyword>
<gene>
    <name evidence="3" type="ordered locus">Rxyl_1738</name>
</gene>
<name>Q1AV80_RUBXD</name>
<evidence type="ECO:0000313" key="3">
    <source>
        <dbReference type="EMBL" id="ABG04698.1"/>
    </source>
</evidence>
<accession>Q1AV80</accession>
<dbReference type="KEGG" id="rxy:Rxyl_1738"/>
<dbReference type="eggNOG" id="COG0318">
    <property type="taxonomic scope" value="Bacteria"/>
</dbReference>
<dbReference type="Gene3D" id="3.30.300.30">
    <property type="match status" value="1"/>
</dbReference>
<dbReference type="InterPro" id="IPR042099">
    <property type="entry name" value="ANL_N_sf"/>
</dbReference>
<reference evidence="3 4" key="1">
    <citation type="submission" date="2006-06" db="EMBL/GenBank/DDBJ databases">
        <title>Complete sequence of Rubrobacter xylanophilus DSM 9941.</title>
        <authorList>
            <consortium name="US DOE Joint Genome Institute"/>
            <person name="Copeland A."/>
            <person name="Lucas S."/>
            <person name="Lapidus A."/>
            <person name="Barry K."/>
            <person name="Detter J.C."/>
            <person name="Glavina del Rio T."/>
            <person name="Hammon N."/>
            <person name="Israni S."/>
            <person name="Dalin E."/>
            <person name="Tice H."/>
            <person name="Pitluck S."/>
            <person name="Munk A.C."/>
            <person name="Brettin T."/>
            <person name="Bruce D."/>
            <person name="Han C."/>
            <person name="Tapia R."/>
            <person name="Gilna P."/>
            <person name="Schmutz J."/>
            <person name="Larimer F."/>
            <person name="Land M."/>
            <person name="Hauser L."/>
            <person name="Kyrpides N."/>
            <person name="Lykidis A."/>
            <person name="da Costa M.S."/>
            <person name="Rainey F.A."/>
            <person name="Empadinhas N."/>
            <person name="Jolivet E."/>
            <person name="Battista J.R."/>
            <person name="Richardson P."/>
        </authorList>
    </citation>
    <scope>NUCLEOTIDE SEQUENCE [LARGE SCALE GENOMIC DNA]</scope>
    <source>
        <strain evidence="4">DSM 9941 / NBRC 16129 / PRD-1</strain>
    </source>
</reference>
<dbReference type="GO" id="GO:0016877">
    <property type="term" value="F:ligase activity, forming carbon-sulfur bonds"/>
    <property type="evidence" value="ECO:0007669"/>
    <property type="project" value="UniProtKB-ARBA"/>
</dbReference>
<dbReference type="OrthoDB" id="9803968at2"/>
<feature type="domain" description="AMP-dependent synthetase/ligase" evidence="1">
    <location>
        <begin position="30"/>
        <end position="399"/>
    </location>
</feature>
<dbReference type="PROSITE" id="PS00455">
    <property type="entry name" value="AMP_BINDING"/>
    <property type="match status" value="1"/>
</dbReference>
<protein>
    <submittedName>
        <fullName evidence="3">AMP-dependent synthetase and ligase</fullName>
    </submittedName>
</protein>